<accession>A0ABT3T3Z0</accession>
<evidence type="ECO:0000259" key="2">
    <source>
        <dbReference type="Pfam" id="PF11127"/>
    </source>
</evidence>
<keyword evidence="1" id="KW-1133">Transmembrane helix</keyword>
<comment type="caution">
    <text evidence="3">The sequence shown here is derived from an EMBL/GenBank/DDBJ whole genome shotgun (WGS) entry which is preliminary data.</text>
</comment>
<evidence type="ECO:0000256" key="1">
    <source>
        <dbReference type="SAM" id="Phobius"/>
    </source>
</evidence>
<dbReference type="RefSeq" id="WP_423243897.1">
    <property type="nucleotide sequence ID" value="NZ_SHNO01000001.1"/>
</dbReference>
<keyword evidence="1" id="KW-0812">Transmembrane</keyword>
<feature type="transmembrane region" description="Helical" evidence="1">
    <location>
        <begin position="12"/>
        <end position="31"/>
    </location>
</feature>
<reference evidence="3" key="1">
    <citation type="submission" date="2019-02" db="EMBL/GenBank/DDBJ databases">
        <authorList>
            <person name="Li S.-H."/>
        </authorList>
    </citation>
    <scope>NUCLEOTIDE SEQUENCE</scope>
    <source>
        <strain evidence="3">IMCC11814</strain>
    </source>
</reference>
<feature type="transmembrane region" description="Helical" evidence="1">
    <location>
        <begin position="37"/>
        <end position="60"/>
    </location>
</feature>
<dbReference type="InterPro" id="IPR021309">
    <property type="entry name" value="YgaP-like_TM"/>
</dbReference>
<feature type="domain" description="Inner membrane protein YgaP-like transmembrane" evidence="2">
    <location>
        <begin position="3"/>
        <end position="66"/>
    </location>
</feature>
<dbReference type="EMBL" id="SHNO01000001">
    <property type="protein sequence ID" value="MCX2976972.1"/>
    <property type="molecule type" value="Genomic_DNA"/>
</dbReference>
<evidence type="ECO:0000313" key="3">
    <source>
        <dbReference type="EMBL" id="MCX2976972.1"/>
    </source>
</evidence>
<sequence>MIEKNLGNIERVLRLALGLIFAAWTFSQYPLNGVEWFVSLISLFLILNGIFSRCYLWYVLDVNTSRKLARPTSTC</sequence>
<keyword evidence="4" id="KW-1185">Reference proteome</keyword>
<dbReference type="Proteomes" id="UP001143304">
    <property type="component" value="Unassembled WGS sequence"/>
</dbReference>
<gene>
    <name evidence="3" type="ORF">EYC82_06355</name>
</gene>
<evidence type="ECO:0000313" key="4">
    <source>
        <dbReference type="Proteomes" id="UP001143304"/>
    </source>
</evidence>
<proteinExistence type="predicted"/>
<organism evidence="3 4">
    <name type="scientific">Candidatus Marimicrobium litorale</name>
    <dbReference type="NCBI Taxonomy" id="2518991"/>
    <lineage>
        <taxon>Bacteria</taxon>
        <taxon>Pseudomonadati</taxon>
        <taxon>Pseudomonadota</taxon>
        <taxon>Gammaproteobacteria</taxon>
        <taxon>Cellvibrionales</taxon>
        <taxon>Halieaceae</taxon>
        <taxon>Marimicrobium</taxon>
    </lineage>
</organism>
<dbReference type="Pfam" id="PF11127">
    <property type="entry name" value="YgaP-like_TM"/>
    <property type="match status" value="1"/>
</dbReference>
<keyword evidence="1" id="KW-0472">Membrane</keyword>
<name>A0ABT3T3Z0_9GAMM</name>
<protein>
    <submittedName>
        <fullName evidence="3">DUF2892 domain-containing protein</fullName>
    </submittedName>
</protein>